<keyword evidence="2 10" id="KW-0444">Lipid biosynthesis</keyword>
<dbReference type="EMBL" id="QFQI01000009">
    <property type="protein sequence ID" value="PZQ59331.1"/>
    <property type="molecule type" value="Genomic_DNA"/>
</dbReference>
<keyword evidence="4 10" id="KW-0547">Nucleotide-binding</keyword>
<comment type="similarity">
    <text evidence="10">Belongs to the AccA family.</text>
</comment>
<dbReference type="UniPathway" id="UPA00655">
    <property type="reaction ID" value="UER00711"/>
</dbReference>
<dbReference type="GO" id="GO:0005524">
    <property type="term" value="F:ATP binding"/>
    <property type="evidence" value="ECO:0007669"/>
    <property type="project" value="UniProtKB-KW"/>
</dbReference>
<gene>
    <name evidence="10" type="primary">accA</name>
    <name evidence="12" type="ORF">DI544_11820</name>
</gene>
<dbReference type="Gene3D" id="3.90.226.10">
    <property type="entry name" value="2-enoyl-CoA Hydratase, Chain A, domain 1"/>
    <property type="match status" value="1"/>
</dbReference>
<dbReference type="PANTHER" id="PTHR42853">
    <property type="entry name" value="ACETYL-COENZYME A CARBOXYLASE CARBOXYL TRANSFERASE SUBUNIT ALPHA"/>
    <property type="match status" value="1"/>
</dbReference>
<evidence type="ECO:0000256" key="8">
    <source>
        <dbReference type="ARBA" id="ARBA00023160"/>
    </source>
</evidence>
<comment type="function">
    <text evidence="10">Component of the acetyl coenzyme A carboxylase (ACC) complex. First, biotin carboxylase catalyzes the carboxylation of biotin on its carrier protein (BCCP) and then the CO(2) group is transferred by the carboxyltransferase to acetyl-CoA to form malonyl-CoA.</text>
</comment>
<sequence length="316" mass="33984">MRKFLDFEKPIAELQARIDELRETGAEGAIDISAEIAKLQAKSDKLLKDTFGKLTPWQKTQVARHPERPHFKHYVARLFEEFVPLAGDRAFGDDQAILGGFATFRGRRVMVLGHEKGEDTASRLKHNFGMGKPEGYRKAIRLMEMADRFGLPVVTLVDTSGAFPGIQAEERGQAEAIARSTEACLALGVPLVASVVGEGGSGGAIALASGNRVLMFEHAVYSVISPEGCASILWRTADKAADAAEAMKVTAQDLKALGVIDAIVPEPLGGAHRDSATAIGALGDAIERALGELSPLSPDALRKDRRDKFLKMGRLA</sequence>
<dbReference type="InterPro" id="IPR011763">
    <property type="entry name" value="COA_CT_C"/>
</dbReference>
<dbReference type="PANTHER" id="PTHR42853:SF3">
    <property type="entry name" value="ACETYL-COENZYME A CARBOXYLASE CARBOXYL TRANSFERASE SUBUNIT ALPHA, CHLOROPLASTIC"/>
    <property type="match status" value="1"/>
</dbReference>
<dbReference type="NCBIfam" id="NF041504">
    <property type="entry name" value="AccA_sub"/>
    <property type="match status" value="1"/>
</dbReference>
<evidence type="ECO:0000259" key="11">
    <source>
        <dbReference type="PROSITE" id="PS50989"/>
    </source>
</evidence>
<evidence type="ECO:0000256" key="6">
    <source>
        <dbReference type="ARBA" id="ARBA00022840"/>
    </source>
</evidence>
<organism evidence="12 13">
    <name type="scientific">Sphingomonas taxi</name>
    <dbReference type="NCBI Taxonomy" id="1549858"/>
    <lineage>
        <taxon>Bacteria</taxon>
        <taxon>Pseudomonadati</taxon>
        <taxon>Pseudomonadota</taxon>
        <taxon>Alphaproteobacteria</taxon>
        <taxon>Sphingomonadales</taxon>
        <taxon>Sphingomonadaceae</taxon>
        <taxon>Sphingomonas</taxon>
    </lineage>
</organism>
<keyword evidence="7 10" id="KW-0443">Lipid metabolism</keyword>
<evidence type="ECO:0000256" key="10">
    <source>
        <dbReference type="HAMAP-Rule" id="MF_00823"/>
    </source>
</evidence>
<reference evidence="12 13" key="1">
    <citation type="submission" date="2017-08" db="EMBL/GenBank/DDBJ databases">
        <title>Infants hospitalized years apart are colonized by the same room-sourced microbial strains.</title>
        <authorList>
            <person name="Brooks B."/>
            <person name="Olm M.R."/>
            <person name="Firek B.A."/>
            <person name="Baker R."/>
            <person name="Thomas B.C."/>
            <person name="Morowitz M.J."/>
            <person name="Banfield J.F."/>
        </authorList>
    </citation>
    <scope>NUCLEOTIDE SEQUENCE [LARGE SCALE GENOMIC DNA]</scope>
    <source>
        <strain evidence="12">S2_005_001_R1_22</strain>
    </source>
</reference>
<dbReference type="SUPFAM" id="SSF52096">
    <property type="entry name" value="ClpP/crotonase"/>
    <property type="match status" value="1"/>
</dbReference>
<dbReference type="Pfam" id="PF03255">
    <property type="entry name" value="ACCA"/>
    <property type="match status" value="1"/>
</dbReference>
<evidence type="ECO:0000256" key="7">
    <source>
        <dbReference type="ARBA" id="ARBA00023098"/>
    </source>
</evidence>
<accession>A0A2W5P0J8</accession>
<comment type="caution">
    <text evidence="12">The sequence shown here is derived from an EMBL/GenBank/DDBJ whole genome shotgun (WGS) entry which is preliminary data.</text>
</comment>
<dbReference type="InterPro" id="IPR029045">
    <property type="entry name" value="ClpP/crotonase-like_dom_sf"/>
</dbReference>
<evidence type="ECO:0000256" key="2">
    <source>
        <dbReference type="ARBA" id="ARBA00022516"/>
    </source>
</evidence>
<comment type="catalytic activity">
    <reaction evidence="9 10">
        <text>N(6)-carboxybiotinyl-L-lysyl-[protein] + acetyl-CoA = N(6)-biotinyl-L-lysyl-[protein] + malonyl-CoA</text>
        <dbReference type="Rhea" id="RHEA:54728"/>
        <dbReference type="Rhea" id="RHEA-COMP:10505"/>
        <dbReference type="Rhea" id="RHEA-COMP:10506"/>
        <dbReference type="ChEBI" id="CHEBI:57288"/>
        <dbReference type="ChEBI" id="CHEBI:57384"/>
        <dbReference type="ChEBI" id="CHEBI:83144"/>
        <dbReference type="ChEBI" id="CHEBI:83145"/>
        <dbReference type="EC" id="2.1.3.15"/>
    </reaction>
</comment>
<evidence type="ECO:0000256" key="9">
    <source>
        <dbReference type="ARBA" id="ARBA00049152"/>
    </source>
</evidence>
<dbReference type="GO" id="GO:0016743">
    <property type="term" value="F:carboxyl- or carbamoyltransferase activity"/>
    <property type="evidence" value="ECO:0007669"/>
    <property type="project" value="UniProtKB-UniRule"/>
</dbReference>
<dbReference type="Proteomes" id="UP000249229">
    <property type="component" value="Unassembled WGS sequence"/>
</dbReference>
<evidence type="ECO:0000256" key="4">
    <source>
        <dbReference type="ARBA" id="ARBA00022741"/>
    </source>
</evidence>
<dbReference type="PROSITE" id="PS50989">
    <property type="entry name" value="COA_CT_CTER"/>
    <property type="match status" value="1"/>
</dbReference>
<dbReference type="NCBIfam" id="NF004344">
    <property type="entry name" value="PRK05724.1"/>
    <property type="match status" value="1"/>
</dbReference>
<keyword evidence="8 10" id="KW-0275">Fatty acid biosynthesis</keyword>
<dbReference type="AlphaFoldDB" id="A0A2W5P0J8"/>
<comment type="subunit">
    <text evidence="10">Acetyl-CoA carboxylase is a heterohexamer composed of biotin carboxyl carrier protein (AccB), biotin carboxylase (AccC) and two subunits each of ACCase subunit alpha (AccA) and ACCase subunit beta (AccD).</text>
</comment>
<dbReference type="InterPro" id="IPR001095">
    <property type="entry name" value="Acetyl_CoA_COase_a_su"/>
</dbReference>
<keyword evidence="6 10" id="KW-0067">ATP-binding</keyword>
<dbReference type="GO" id="GO:2001295">
    <property type="term" value="P:malonyl-CoA biosynthetic process"/>
    <property type="evidence" value="ECO:0007669"/>
    <property type="project" value="UniProtKB-UniRule"/>
</dbReference>
<evidence type="ECO:0000256" key="3">
    <source>
        <dbReference type="ARBA" id="ARBA00022679"/>
    </source>
</evidence>
<dbReference type="EC" id="2.1.3.15" evidence="10"/>
<name>A0A2W5P0J8_9SPHN</name>
<keyword evidence="10" id="KW-0963">Cytoplasm</keyword>
<keyword evidence="3 10" id="KW-0808">Transferase</keyword>
<dbReference type="NCBIfam" id="TIGR00513">
    <property type="entry name" value="accA"/>
    <property type="match status" value="1"/>
</dbReference>
<proteinExistence type="inferred from homology"/>
<evidence type="ECO:0000313" key="12">
    <source>
        <dbReference type="EMBL" id="PZQ59331.1"/>
    </source>
</evidence>
<dbReference type="GO" id="GO:0009317">
    <property type="term" value="C:acetyl-CoA carboxylase complex"/>
    <property type="evidence" value="ECO:0007669"/>
    <property type="project" value="InterPro"/>
</dbReference>
<dbReference type="HAMAP" id="MF_00823">
    <property type="entry name" value="AcetylCoA_CT_alpha"/>
    <property type="match status" value="1"/>
</dbReference>
<dbReference type="GO" id="GO:0006633">
    <property type="term" value="P:fatty acid biosynthetic process"/>
    <property type="evidence" value="ECO:0007669"/>
    <property type="project" value="UniProtKB-KW"/>
</dbReference>
<evidence type="ECO:0000313" key="13">
    <source>
        <dbReference type="Proteomes" id="UP000249229"/>
    </source>
</evidence>
<evidence type="ECO:0000256" key="5">
    <source>
        <dbReference type="ARBA" id="ARBA00022832"/>
    </source>
</evidence>
<comment type="pathway">
    <text evidence="1 10">Lipid metabolism; malonyl-CoA biosynthesis; malonyl-CoA from acetyl-CoA: step 1/1.</text>
</comment>
<evidence type="ECO:0000256" key="1">
    <source>
        <dbReference type="ARBA" id="ARBA00004956"/>
    </source>
</evidence>
<protein>
    <recommendedName>
        <fullName evidence="10">Acetyl-coenzyme A carboxylase carboxyl transferase subunit alpha</fullName>
        <shortName evidence="10">ACCase subunit alpha</shortName>
        <shortName evidence="10">Acetyl-CoA carboxylase carboxyltransferase subunit alpha</shortName>
        <ecNumber evidence="10">2.1.3.15</ecNumber>
    </recommendedName>
</protein>
<dbReference type="GO" id="GO:0003989">
    <property type="term" value="F:acetyl-CoA carboxylase activity"/>
    <property type="evidence" value="ECO:0007669"/>
    <property type="project" value="InterPro"/>
</dbReference>
<comment type="subcellular location">
    <subcellularLocation>
        <location evidence="10">Cytoplasm</location>
    </subcellularLocation>
</comment>
<feature type="domain" description="CoA carboxyltransferase C-terminal" evidence="11">
    <location>
        <begin position="42"/>
        <end position="292"/>
    </location>
</feature>
<keyword evidence="5 10" id="KW-0276">Fatty acid metabolism</keyword>
<dbReference type="PRINTS" id="PR01069">
    <property type="entry name" value="ACCCTRFRASEA"/>
</dbReference>